<organism evidence="14 16">
    <name type="scientific">Pyrenophora tritici-repentis</name>
    <dbReference type="NCBI Taxonomy" id="45151"/>
    <lineage>
        <taxon>Eukaryota</taxon>
        <taxon>Fungi</taxon>
        <taxon>Dikarya</taxon>
        <taxon>Ascomycota</taxon>
        <taxon>Pezizomycotina</taxon>
        <taxon>Dothideomycetes</taxon>
        <taxon>Pleosporomycetidae</taxon>
        <taxon>Pleosporales</taxon>
        <taxon>Pleosporineae</taxon>
        <taxon>Pleosporaceae</taxon>
        <taxon>Pyrenophora</taxon>
    </lineage>
</organism>
<feature type="compositionally biased region" description="Low complexity" evidence="10">
    <location>
        <begin position="104"/>
        <end position="139"/>
    </location>
</feature>
<name>A0A2W1DCW2_9PLEO</name>
<dbReference type="OMA" id="CAIPCFV"/>
<evidence type="ECO:0000256" key="6">
    <source>
        <dbReference type="ARBA" id="ARBA00022729"/>
    </source>
</evidence>
<evidence type="ECO:0000256" key="5">
    <source>
        <dbReference type="ARBA" id="ARBA00022622"/>
    </source>
</evidence>
<dbReference type="GO" id="GO:0046872">
    <property type="term" value="F:metal ion binding"/>
    <property type="evidence" value="ECO:0007669"/>
    <property type="project" value="UniProtKB-UniRule"/>
</dbReference>
<sequence>MRFQASVLAVAASVALVSAQNTPNLSAVPSCAVPCFSEALPSSGCSVTDIKCQCTTGREPLTAALMKCVPTKCSPQELANLQPALVGLCEQAGVTLSGIPTATASGSSPMASGAMPSGMASGMPSGSTPSGTATGGSPPQQTQNAAAGMAVEFGAIAMGIAAVFGL</sequence>
<dbReference type="SMART" id="SM00747">
    <property type="entry name" value="CFEM"/>
    <property type="match status" value="1"/>
</dbReference>
<evidence type="ECO:0000256" key="1">
    <source>
        <dbReference type="ARBA" id="ARBA00004589"/>
    </source>
</evidence>
<comment type="similarity">
    <text evidence="3">Belongs to the RBT5 family.</text>
</comment>
<dbReference type="OrthoDB" id="3065412at2759"/>
<evidence type="ECO:0000256" key="11">
    <source>
        <dbReference type="SAM" id="SignalP"/>
    </source>
</evidence>
<feature type="domain" description="CFEM" evidence="12">
    <location>
        <begin position="3"/>
        <end position="114"/>
    </location>
</feature>
<dbReference type="EMBL" id="NRDI02000002">
    <property type="protein sequence ID" value="KAI1519606.1"/>
    <property type="molecule type" value="Genomic_DNA"/>
</dbReference>
<keyword evidence="9" id="KW-0349">Heme</keyword>
<keyword evidence="4" id="KW-0964">Secreted</keyword>
<evidence type="ECO:0000313" key="15">
    <source>
        <dbReference type="Proteomes" id="UP000245464"/>
    </source>
</evidence>
<reference evidence="13 15" key="1">
    <citation type="journal article" date="2018" name="BMC Genomics">
        <title>Comparative genomics of the wheat fungal pathogen Pyrenophora tritici-repentis reveals chromosomal variations and genome plasticity.</title>
        <authorList>
            <person name="Moolhuijzen P."/>
            <person name="See P.T."/>
            <person name="Hane J.K."/>
            <person name="Shi G."/>
            <person name="Liu Z."/>
            <person name="Oliver R.P."/>
            <person name="Moffat C.S."/>
        </authorList>
    </citation>
    <scope>NUCLEOTIDE SEQUENCE [LARGE SCALE GENOMIC DNA]</scope>
    <source>
        <strain evidence="13">M4</strain>
    </source>
</reference>
<proteinExistence type="inferred from homology"/>
<protein>
    <submittedName>
        <fullName evidence="14">CFEM domain containing protein</fullName>
    </submittedName>
    <submittedName>
        <fullName evidence="13">CFEM multi-domain protein</fullName>
    </submittedName>
</protein>
<dbReference type="PROSITE" id="PS52012">
    <property type="entry name" value="CFEM"/>
    <property type="match status" value="1"/>
</dbReference>
<dbReference type="Proteomes" id="UP000245464">
    <property type="component" value="Chromosome 9"/>
</dbReference>
<feature type="signal peptide" evidence="11">
    <location>
        <begin position="1"/>
        <end position="19"/>
    </location>
</feature>
<gene>
    <name evidence="14" type="ORF">Ptr86124_002734</name>
    <name evidence="13" type="ORF">PtrM4_149890</name>
</gene>
<evidence type="ECO:0000256" key="2">
    <source>
        <dbReference type="ARBA" id="ARBA00004613"/>
    </source>
</evidence>
<evidence type="ECO:0000256" key="7">
    <source>
        <dbReference type="ARBA" id="ARBA00023157"/>
    </source>
</evidence>
<reference evidence="14" key="2">
    <citation type="submission" date="2021-05" db="EMBL/GenBank/DDBJ databases">
        <authorList>
            <person name="Moolhuijzen P.M."/>
            <person name="Moffat C.S."/>
        </authorList>
    </citation>
    <scope>NUCLEOTIDE SEQUENCE</scope>
    <source>
        <strain evidence="14">86-124</strain>
    </source>
</reference>
<keyword evidence="9" id="KW-0479">Metal-binding</keyword>
<dbReference type="GO" id="GO:0098552">
    <property type="term" value="C:side of membrane"/>
    <property type="evidence" value="ECO:0007669"/>
    <property type="project" value="UniProtKB-KW"/>
</dbReference>
<keyword evidence="5" id="KW-0472">Membrane</keyword>
<keyword evidence="16" id="KW-1185">Reference proteome</keyword>
<keyword evidence="8" id="KW-0449">Lipoprotein</keyword>
<comment type="caution">
    <text evidence="9">Lacks conserved residue(s) required for the propagation of feature annotation.</text>
</comment>
<evidence type="ECO:0000256" key="9">
    <source>
        <dbReference type="PROSITE-ProRule" id="PRU01356"/>
    </source>
</evidence>
<comment type="caution">
    <text evidence="14">The sequence shown here is derived from an EMBL/GenBank/DDBJ whole genome shotgun (WGS) entry which is preliminary data.</text>
</comment>
<dbReference type="AlphaFoldDB" id="A0A2W1DCW2"/>
<comment type="subcellular location">
    <subcellularLocation>
        <location evidence="1">Membrane</location>
        <topology evidence="1">Lipid-anchor</topology>
        <topology evidence="1">GPI-anchor</topology>
    </subcellularLocation>
    <subcellularLocation>
        <location evidence="2">Secreted</location>
    </subcellularLocation>
</comment>
<feature type="disulfide bond" evidence="9">
    <location>
        <begin position="45"/>
        <end position="52"/>
    </location>
</feature>
<evidence type="ECO:0000259" key="12">
    <source>
        <dbReference type="PROSITE" id="PS52012"/>
    </source>
</evidence>
<feature type="binding site" description="axial binding residue" evidence="9">
    <location>
        <position position="49"/>
    </location>
    <ligand>
        <name>heme</name>
        <dbReference type="ChEBI" id="CHEBI:30413"/>
    </ligand>
    <ligandPart>
        <name>Fe</name>
        <dbReference type="ChEBI" id="CHEBI:18248"/>
    </ligandPart>
</feature>
<reference evidence="14" key="3">
    <citation type="journal article" date="2022" name="bioRxiv">
        <title>A global pangenome for the wheat fungal pathogen Pyrenophora tritici-repentis and prediction of effector protein structural homology.</title>
        <authorList>
            <person name="Moolhuijzen P."/>
            <person name="See P.T."/>
            <person name="Shi G."/>
            <person name="Powell H.R."/>
            <person name="Cockram J."/>
            <person name="Jorgensen L.N."/>
            <person name="Benslimane H."/>
            <person name="Strelkov S.E."/>
            <person name="Turner J."/>
            <person name="Liu Z."/>
            <person name="Moffat C.S."/>
        </authorList>
    </citation>
    <scope>NUCLEOTIDE SEQUENCE</scope>
    <source>
        <strain evidence="14">86-124</strain>
    </source>
</reference>
<reference evidence="16" key="4">
    <citation type="journal article" date="2022" name="Microb. Genom.">
        <title>A global pangenome for the wheat fungal pathogen Pyrenophora tritici-repentis and prediction of effector protein structural homology.</title>
        <authorList>
            <person name="Moolhuijzen P.M."/>
            <person name="See P.T."/>
            <person name="Shi G."/>
            <person name="Powell H.R."/>
            <person name="Cockram J."/>
            <person name="Jorgensen L.N."/>
            <person name="Benslimane H."/>
            <person name="Strelkov S.E."/>
            <person name="Turner J."/>
            <person name="Liu Z."/>
            <person name="Moffat C.S."/>
        </authorList>
    </citation>
    <scope>NUCLEOTIDE SEQUENCE [LARGE SCALE GENOMIC DNA]</scope>
</reference>
<keyword evidence="7 9" id="KW-1015">Disulfide bond</keyword>
<keyword evidence="5" id="KW-0325">Glycoprotein</keyword>
<feature type="region of interest" description="Disordered" evidence="10">
    <location>
        <begin position="104"/>
        <end position="145"/>
    </location>
</feature>
<dbReference type="Pfam" id="PF05730">
    <property type="entry name" value="CFEM"/>
    <property type="match status" value="1"/>
</dbReference>
<dbReference type="InterPro" id="IPR008427">
    <property type="entry name" value="Extracellular_membr_CFEM_dom"/>
</dbReference>
<evidence type="ECO:0000256" key="10">
    <source>
        <dbReference type="SAM" id="MobiDB-lite"/>
    </source>
</evidence>
<evidence type="ECO:0000313" key="16">
    <source>
        <dbReference type="Proteomes" id="UP000249757"/>
    </source>
</evidence>
<keyword evidence="6 11" id="KW-0732">Signal</keyword>
<evidence type="ECO:0000313" key="13">
    <source>
        <dbReference type="EMBL" id="KAF7566669.1"/>
    </source>
</evidence>
<accession>A0A2W1DCW2</accession>
<keyword evidence="9" id="KW-0408">Iron</keyword>
<dbReference type="GO" id="GO:0005576">
    <property type="term" value="C:extracellular region"/>
    <property type="evidence" value="ECO:0007669"/>
    <property type="project" value="UniProtKB-SubCell"/>
</dbReference>
<keyword evidence="5" id="KW-0336">GPI-anchor</keyword>
<dbReference type="EMBL" id="NQIK02000009">
    <property type="protein sequence ID" value="KAF7566669.1"/>
    <property type="molecule type" value="Genomic_DNA"/>
</dbReference>
<evidence type="ECO:0000256" key="8">
    <source>
        <dbReference type="ARBA" id="ARBA00023288"/>
    </source>
</evidence>
<evidence type="ECO:0000256" key="3">
    <source>
        <dbReference type="ARBA" id="ARBA00010031"/>
    </source>
</evidence>
<evidence type="ECO:0000313" key="14">
    <source>
        <dbReference type="EMBL" id="KAI1519606.1"/>
    </source>
</evidence>
<dbReference type="Proteomes" id="UP000249757">
    <property type="component" value="Unassembled WGS sequence"/>
</dbReference>
<feature type="chain" id="PRO_5042700834" evidence="11">
    <location>
        <begin position="20"/>
        <end position="166"/>
    </location>
</feature>
<evidence type="ECO:0000256" key="4">
    <source>
        <dbReference type="ARBA" id="ARBA00022525"/>
    </source>
</evidence>